<accession>A0A164HWH7</accession>
<dbReference type="Proteomes" id="UP000076858">
    <property type="component" value="Unassembled WGS sequence"/>
</dbReference>
<protein>
    <submittedName>
        <fullName evidence="1">Crammer</fullName>
    </submittedName>
</protein>
<evidence type="ECO:0000313" key="2">
    <source>
        <dbReference type="Proteomes" id="UP000076858"/>
    </source>
</evidence>
<name>A0A164HWH7_9CRUS</name>
<keyword evidence="2" id="KW-1185">Reference proteome</keyword>
<dbReference type="SUPFAM" id="SSF54001">
    <property type="entry name" value="Cysteine proteinases"/>
    <property type="match status" value="1"/>
</dbReference>
<dbReference type="Gene3D" id="1.10.287.2250">
    <property type="match status" value="1"/>
</dbReference>
<dbReference type="InterPro" id="IPR038765">
    <property type="entry name" value="Papain-like_cys_pep_sf"/>
</dbReference>
<dbReference type="STRING" id="35525.A0A164HWH7"/>
<comment type="caution">
    <text evidence="1">The sequence shown here is derived from an EMBL/GenBank/DDBJ whole genome shotgun (WGS) entry which is preliminary data.</text>
</comment>
<sequence>MRCCYVFLLIVVVGTAIASSEFKPNPDVDERWERFKVKFRKTYASDAEELKRREIWEKNIANIDKHNEEFKEGKHSYTLAENKYADMTKEEWKNHLKGKKPSKKPKKKTA</sequence>
<organism evidence="1 2">
    <name type="scientific">Daphnia magna</name>
    <dbReference type="NCBI Taxonomy" id="35525"/>
    <lineage>
        <taxon>Eukaryota</taxon>
        <taxon>Metazoa</taxon>
        <taxon>Ecdysozoa</taxon>
        <taxon>Arthropoda</taxon>
        <taxon>Crustacea</taxon>
        <taxon>Branchiopoda</taxon>
        <taxon>Diplostraca</taxon>
        <taxon>Cladocera</taxon>
        <taxon>Anomopoda</taxon>
        <taxon>Daphniidae</taxon>
        <taxon>Daphnia</taxon>
    </lineage>
</organism>
<evidence type="ECO:0000313" key="1">
    <source>
        <dbReference type="EMBL" id="KZS00629.1"/>
    </source>
</evidence>
<dbReference type="EMBL" id="LRGB01009226">
    <property type="protein sequence ID" value="KZS00629.1"/>
    <property type="molecule type" value="Genomic_DNA"/>
</dbReference>
<proteinExistence type="predicted"/>
<dbReference type="Pfam" id="PF08246">
    <property type="entry name" value="Inhibitor_I29"/>
    <property type="match status" value="1"/>
</dbReference>
<dbReference type="InterPro" id="IPR013201">
    <property type="entry name" value="Prot_inhib_I29"/>
</dbReference>
<reference evidence="1 2" key="1">
    <citation type="submission" date="2016-03" db="EMBL/GenBank/DDBJ databases">
        <title>EvidentialGene: Evidence-directed Construction of Genes on Genomes.</title>
        <authorList>
            <person name="Gilbert D.G."/>
            <person name="Choi J.-H."/>
            <person name="Mockaitis K."/>
            <person name="Colbourne J."/>
            <person name="Pfrender M."/>
        </authorList>
    </citation>
    <scope>NUCLEOTIDE SEQUENCE [LARGE SCALE GENOMIC DNA]</scope>
    <source>
        <strain evidence="1 2">Xinb3</strain>
        <tissue evidence="1">Complete organism</tissue>
    </source>
</reference>
<gene>
    <name evidence="1" type="ORF">APZ42_003005</name>
</gene>
<dbReference type="SMART" id="SM00848">
    <property type="entry name" value="Inhibitor_I29"/>
    <property type="match status" value="1"/>
</dbReference>
<dbReference type="AlphaFoldDB" id="A0A164HWH7"/>